<dbReference type="NCBIfam" id="TIGR00188">
    <property type="entry name" value="rnpA"/>
    <property type="match status" value="1"/>
</dbReference>
<dbReference type="GO" id="GO:0000049">
    <property type="term" value="F:tRNA binding"/>
    <property type="evidence" value="ECO:0007669"/>
    <property type="project" value="UniProtKB-UniRule"/>
</dbReference>
<dbReference type="HAMAP" id="MF_00227">
    <property type="entry name" value="RNase_P"/>
    <property type="match status" value="1"/>
</dbReference>
<keyword evidence="5 7" id="KW-0378">Hydrolase</keyword>
<accession>A0A4D6Y477</accession>
<dbReference type="InterPro" id="IPR020539">
    <property type="entry name" value="RNase_P_CS"/>
</dbReference>
<evidence type="ECO:0000256" key="3">
    <source>
        <dbReference type="ARBA" id="ARBA00022722"/>
    </source>
</evidence>
<dbReference type="PANTHER" id="PTHR33992">
    <property type="entry name" value="RIBONUCLEASE P PROTEIN COMPONENT"/>
    <property type="match status" value="1"/>
</dbReference>
<keyword evidence="6 7" id="KW-0694">RNA-binding</keyword>
<dbReference type="PANTHER" id="PTHR33992:SF1">
    <property type="entry name" value="RIBONUCLEASE P PROTEIN COMPONENT"/>
    <property type="match status" value="1"/>
</dbReference>
<dbReference type="GO" id="GO:0042781">
    <property type="term" value="F:3'-tRNA processing endoribonuclease activity"/>
    <property type="evidence" value="ECO:0007669"/>
    <property type="project" value="TreeGrafter"/>
</dbReference>
<dbReference type="Gene3D" id="3.30.230.10">
    <property type="match status" value="1"/>
</dbReference>
<dbReference type="OrthoDB" id="9796422at2"/>
<evidence type="ECO:0000256" key="8">
    <source>
        <dbReference type="NCBIfam" id="TIGR00188"/>
    </source>
</evidence>
<dbReference type="GO" id="GO:0030677">
    <property type="term" value="C:ribonuclease P complex"/>
    <property type="evidence" value="ECO:0007669"/>
    <property type="project" value="TreeGrafter"/>
</dbReference>
<evidence type="ECO:0000256" key="1">
    <source>
        <dbReference type="ARBA" id="ARBA00002663"/>
    </source>
</evidence>
<evidence type="ECO:0000313" key="9">
    <source>
        <dbReference type="EMBL" id="QCI24137.1"/>
    </source>
</evidence>
<organism evidence="9 10">
    <name type="scientific">Buchnera aphidicola</name>
    <name type="common">Muscaphis stroyani</name>
    <dbReference type="NCBI Taxonomy" id="1241869"/>
    <lineage>
        <taxon>Bacteria</taxon>
        <taxon>Pseudomonadati</taxon>
        <taxon>Pseudomonadota</taxon>
        <taxon>Gammaproteobacteria</taxon>
        <taxon>Enterobacterales</taxon>
        <taxon>Erwiniaceae</taxon>
        <taxon>Buchnera</taxon>
    </lineage>
</organism>
<dbReference type="InterPro" id="IPR020568">
    <property type="entry name" value="Ribosomal_Su5_D2-typ_SF"/>
</dbReference>
<dbReference type="Proteomes" id="UP000298673">
    <property type="component" value="Chromosome"/>
</dbReference>
<dbReference type="EMBL" id="CP034861">
    <property type="protein sequence ID" value="QCI24137.1"/>
    <property type="molecule type" value="Genomic_DNA"/>
</dbReference>
<dbReference type="InterPro" id="IPR014721">
    <property type="entry name" value="Ribsml_uS5_D2-typ_fold_subgr"/>
</dbReference>
<comment type="similarity">
    <text evidence="7">Belongs to the RnpA family.</text>
</comment>
<reference evidence="9 10" key="1">
    <citation type="submission" date="2018-12" db="EMBL/GenBank/DDBJ databases">
        <authorList>
            <person name="Chong R.A."/>
        </authorList>
    </citation>
    <scope>NUCLEOTIDE SEQUENCE [LARGE SCALE GENOMIC DNA]</scope>
    <source>
        <strain evidence="9 10">Mst</strain>
    </source>
</reference>
<dbReference type="Pfam" id="PF00825">
    <property type="entry name" value="Ribonuclease_P"/>
    <property type="match status" value="1"/>
</dbReference>
<dbReference type="SUPFAM" id="SSF54211">
    <property type="entry name" value="Ribosomal protein S5 domain 2-like"/>
    <property type="match status" value="1"/>
</dbReference>
<sequence>MLNYFFKKKLRLSNSTNFKYVFNKPCINYTCEISIFGRFNLLGHPRLGLSVPRKYIKFANKRNKIKRLIRESFRLLQHKLISMDFVVIVKKNIALLKNKKIMNILENLWINYYKQLYI</sequence>
<dbReference type="InterPro" id="IPR000100">
    <property type="entry name" value="RNase_P"/>
</dbReference>
<dbReference type="GO" id="GO:0004526">
    <property type="term" value="F:ribonuclease P activity"/>
    <property type="evidence" value="ECO:0007669"/>
    <property type="project" value="UniProtKB-UniRule"/>
</dbReference>
<evidence type="ECO:0000256" key="4">
    <source>
        <dbReference type="ARBA" id="ARBA00022759"/>
    </source>
</evidence>
<dbReference type="AlphaFoldDB" id="A0A4D6Y477"/>
<comment type="subunit">
    <text evidence="7">Consists of a catalytic RNA component (M1 or rnpB) and a protein subunit.</text>
</comment>
<comment type="function">
    <text evidence="1 7">RNaseP catalyzes the removal of the 5'-leader sequence from pre-tRNA to produce the mature 5'-terminus. It can also cleave other RNA substrates such as 4.5S RNA. The protein component plays an auxiliary but essential role in vivo by binding to the 5'-leader sequence and broadening the substrate specificity of the ribozyme.</text>
</comment>
<keyword evidence="3 7" id="KW-0540">Nuclease</keyword>
<name>A0A4D6Y477_9GAMM</name>
<evidence type="ECO:0000256" key="7">
    <source>
        <dbReference type="HAMAP-Rule" id="MF_00227"/>
    </source>
</evidence>
<evidence type="ECO:0000256" key="6">
    <source>
        <dbReference type="ARBA" id="ARBA00022884"/>
    </source>
</evidence>
<dbReference type="RefSeq" id="WP_158343068.1">
    <property type="nucleotide sequence ID" value="NZ_CP034861.1"/>
</dbReference>
<evidence type="ECO:0000313" key="10">
    <source>
        <dbReference type="Proteomes" id="UP000298673"/>
    </source>
</evidence>
<evidence type="ECO:0000256" key="2">
    <source>
        <dbReference type="ARBA" id="ARBA00022694"/>
    </source>
</evidence>
<proteinExistence type="inferred from homology"/>
<keyword evidence="2 7" id="KW-0819">tRNA processing</keyword>
<comment type="catalytic activity">
    <reaction evidence="7">
        <text>Endonucleolytic cleavage of RNA, removing 5'-extranucleotides from tRNA precursor.</text>
        <dbReference type="EC" id="3.1.26.5"/>
    </reaction>
</comment>
<dbReference type="EC" id="3.1.26.5" evidence="7 8"/>
<dbReference type="GO" id="GO:0001682">
    <property type="term" value="P:tRNA 5'-leader removal"/>
    <property type="evidence" value="ECO:0007669"/>
    <property type="project" value="UniProtKB-UniRule"/>
</dbReference>
<gene>
    <name evidence="7" type="primary">rnpA</name>
    <name evidence="9" type="ORF">D9V75_00070</name>
</gene>
<keyword evidence="4 7" id="KW-0255">Endonuclease</keyword>
<dbReference type="PROSITE" id="PS00648">
    <property type="entry name" value="RIBONUCLEASE_P"/>
    <property type="match status" value="1"/>
</dbReference>
<protein>
    <recommendedName>
        <fullName evidence="7 8">Ribonuclease P protein component</fullName>
        <shortName evidence="7">RNase P protein</shortName>
        <shortName evidence="7">RNaseP protein</shortName>
        <ecNumber evidence="7 8">3.1.26.5</ecNumber>
    </recommendedName>
    <alternativeName>
        <fullName evidence="7">Protein C5</fullName>
    </alternativeName>
</protein>
<evidence type="ECO:0000256" key="5">
    <source>
        <dbReference type="ARBA" id="ARBA00022801"/>
    </source>
</evidence>
<reference evidence="9 10" key="2">
    <citation type="submission" date="2019-05" db="EMBL/GenBank/DDBJ databases">
        <title>Genome evolution of the obligate endosymbiont Buchnera aphidicola.</title>
        <authorList>
            <person name="Moran N.A."/>
        </authorList>
    </citation>
    <scope>NUCLEOTIDE SEQUENCE [LARGE SCALE GENOMIC DNA]</scope>
    <source>
        <strain evidence="9 10">Mst</strain>
    </source>
</reference>